<dbReference type="Pfam" id="PF00999">
    <property type="entry name" value="Na_H_Exchanger"/>
    <property type="match status" value="1"/>
</dbReference>
<feature type="transmembrane region" description="Helical" evidence="5">
    <location>
        <begin position="58"/>
        <end position="80"/>
    </location>
</feature>
<dbReference type="Proteomes" id="UP000198460">
    <property type="component" value="Unassembled WGS sequence"/>
</dbReference>
<gene>
    <name evidence="7" type="ORF">BSIN_1076</name>
</gene>
<comment type="subcellular location">
    <subcellularLocation>
        <location evidence="1">Membrane</location>
        <topology evidence="1">Multi-pass membrane protein</topology>
    </subcellularLocation>
</comment>
<feature type="transmembrane region" description="Helical" evidence="5">
    <location>
        <begin position="348"/>
        <end position="369"/>
    </location>
</feature>
<evidence type="ECO:0000256" key="4">
    <source>
        <dbReference type="ARBA" id="ARBA00023136"/>
    </source>
</evidence>
<feature type="transmembrane region" description="Helical" evidence="5">
    <location>
        <begin position="111"/>
        <end position="128"/>
    </location>
</feature>
<evidence type="ECO:0000256" key="5">
    <source>
        <dbReference type="SAM" id="Phobius"/>
    </source>
</evidence>
<organism evidence="7 8">
    <name type="scientific">Burkholderia singularis</name>
    <dbReference type="NCBI Taxonomy" id="1503053"/>
    <lineage>
        <taxon>Bacteria</taxon>
        <taxon>Pseudomonadati</taxon>
        <taxon>Pseudomonadota</taxon>
        <taxon>Betaproteobacteria</taxon>
        <taxon>Burkholderiales</taxon>
        <taxon>Burkholderiaceae</taxon>
        <taxon>Burkholderia</taxon>
        <taxon>pseudomallei group</taxon>
    </lineage>
</organism>
<feature type="transmembrane region" description="Helical" evidence="5">
    <location>
        <begin position="381"/>
        <end position="398"/>
    </location>
</feature>
<accession>A0A238HB98</accession>
<dbReference type="InterPro" id="IPR006153">
    <property type="entry name" value="Cation/H_exchanger_TM"/>
</dbReference>
<feature type="transmembrane region" description="Helical" evidence="5">
    <location>
        <begin position="323"/>
        <end position="342"/>
    </location>
</feature>
<protein>
    <submittedName>
        <fullName evidence="7">Transporter, monovalent cation:proton antiporter-2 (CPA2) family</fullName>
    </submittedName>
</protein>
<sequence>MSCRSSGTTNNRATAFSAHHSLDSLDPRRRRRLPSKGEVTTMKSAFSFLPNWPLAPDAVFWAGFALFAAGLCGELCYRAWRLPRITGYAVIGLIAGSFGFGVIDASTDDTLRLLINVALGLLLFELGSRLDLRWIRRNPWLIASSLAEATLTFVLVLAVLLLLKVPGMIAIVVAAVAISTSPAMVIQLKTELRAEGQVSQRLITLSALNSVYAVVLTKLVTSWLHQEAYGNVFATILQPIYLLAGSLIVAYLFARACNFLFRHVTSTMRDEHSFVALFGLVVLAIAVAQALKLSTMLTLLLAGIIVKNLEARPQLWPEHFGTAGWLLTVILFVLTLTSFEWHDVVTGGVIAAALIVTRFVAKLVGVLAFAKPSGLGVKQGVALGFSLVPMSALAYLLVDDTYQLYPNFDPLLREVIMCTIVVLQLVGPLFVYRSLSTVGERRDAN</sequence>
<dbReference type="Gene3D" id="1.20.1530.20">
    <property type="match status" value="1"/>
</dbReference>
<evidence type="ECO:0000259" key="6">
    <source>
        <dbReference type="Pfam" id="PF00999"/>
    </source>
</evidence>
<proteinExistence type="predicted"/>
<dbReference type="EMBL" id="FXAN01000106">
    <property type="protein sequence ID" value="SMG02634.1"/>
    <property type="molecule type" value="Genomic_DNA"/>
</dbReference>
<feature type="transmembrane region" description="Helical" evidence="5">
    <location>
        <begin position="169"/>
        <end position="190"/>
    </location>
</feature>
<dbReference type="PANTHER" id="PTHR43021:SF2">
    <property type="entry name" value="CATION_H+ EXCHANGER DOMAIN-CONTAINING PROTEIN"/>
    <property type="match status" value="1"/>
</dbReference>
<feature type="transmembrane region" description="Helical" evidence="5">
    <location>
        <begin position="410"/>
        <end position="432"/>
    </location>
</feature>
<feature type="domain" description="Cation/H+ exchanger transmembrane" evidence="6">
    <location>
        <begin position="71"/>
        <end position="400"/>
    </location>
</feature>
<name>A0A238HB98_9BURK</name>
<feature type="transmembrane region" description="Helical" evidence="5">
    <location>
        <begin position="140"/>
        <end position="163"/>
    </location>
</feature>
<feature type="transmembrane region" description="Helical" evidence="5">
    <location>
        <begin position="202"/>
        <end position="220"/>
    </location>
</feature>
<dbReference type="PANTHER" id="PTHR43021">
    <property type="entry name" value="NA(+)/H(+) ANTIPORTER-RELATED"/>
    <property type="match status" value="1"/>
</dbReference>
<feature type="transmembrane region" description="Helical" evidence="5">
    <location>
        <begin position="87"/>
        <end position="105"/>
    </location>
</feature>
<keyword evidence="3 5" id="KW-1133">Transmembrane helix</keyword>
<dbReference type="InterPro" id="IPR038770">
    <property type="entry name" value="Na+/solute_symporter_sf"/>
</dbReference>
<dbReference type="GO" id="GO:0016020">
    <property type="term" value="C:membrane"/>
    <property type="evidence" value="ECO:0007669"/>
    <property type="project" value="UniProtKB-SubCell"/>
</dbReference>
<feature type="transmembrane region" description="Helical" evidence="5">
    <location>
        <begin position="273"/>
        <end position="290"/>
    </location>
</feature>
<evidence type="ECO:0000256" key="3">
    <source>
        <dbReference type="ARBA" id="ARBA00022989"/>
    </source>
</evidence>
<dbReference type="GO" id="GO:0015297">
    <property type="term" value="F:antiporter activity"/>
    <property type="evidence" value="ECO:0007669"/>
    <property type="project" value="InterPro"/>
</dbReference>
<evidence type="ECO:0000256" key="1">
    <source>
        <dbReference type="ARBA" id="ARBA00004141"/>
    </source>
</evidence>
<reference evidence="7 8" key="1">
    <citation type="submission" date="2017-04" db="EMBL/GenBank/DDBJ databases">
        <authorList>
            <person name="Afonso C.L."/>
            <person name="Miller P.J."/>
            <person name="Scott M.A."/>
            <person name="Spackman E."/>
            <person name="Goraichik I."/>
            <person name="Dimitrov K.M."/>
            <person name="Suarez D.L."/>
            <person name="Swayne D.E."/>
        </authorList>
    </citation>
    <scope>NUCLEOTIDE SEQUENCE [LARGE SCALE GENOMIC DNA]</scope>
    <source>
        <strain evidence="7">LMG 28154</strain>
    </source>
</reference>
<evidence type="ECO:0000256" key="2">
    <source>
        <dbReference type="ARBA" id="ARBA00022692"/>
    </source>
</evidence>
<evidence type="ECO:0000313" key="7">
    <source>
        <dbReference type="EMBL" id="SMG02634.1"/>
    </source>
</evidence>
<evidence type="ECO:0000313" key="8">
    <source>
        <dbReference type="Proteomes" id="UP000198460"/>
    </source>
</evidence>
<keyword evidence="4 5" id="KW-0472">Membrane</keyword>
<feature type="transmembrane region" description="Helical" evidence="5">
    <location>
        <begin position="240"/>
        <end position="261"/>
    </location>
</feature>
<dbReference type="AlphaFoldDB" id="A0A238HB98"/>
<keyword evidence="2 5" id="KW-0812">Transmembrane</keyword>
<dbReference type="GO" id="GO:1902600">
    <property type="term" value="P:proton transmembrane transport"/>
    <property type="evidence" value="ECO:0007669"/>
    <property type="project" value="InterPro"/>
</dbReference>